<feature type="active site" description="Schiff-base intermediate with substrate" evidence="6">
    <location>
        <position position="171"/>
    </location>
</feature>
<accession>A0A178IIX3</accession>
<dbReference type="GO" id="GO:0016829">
    <property type="term" value="F:lyase activity"/>
    <property type="evidence" value="ECO:0007669"/>
    <property type="project" value="UniProtKB-KW"/>
</dbReference>
<dbReference type="Proteomes" id="UP000078486">
    <property type="component" value="Unassembled WGS sequence"/>
</dbReference>
<dbReference type="SUPFAM" id="SSF51569">
    <property type="entry name" value="Aldolase"/>
    <property type="match status" value="1"/>
</dbReference>
<gene>
    <name evidence="8" type="ORF">AW736_12005</name>
</gene>
<comment type="similarity">
    <text evidence="5">Belongs to the DapA family.</text>
</comment>
<feature type="binding site" evidence="7">
    <location>
        <position position="213"/>
    </location>
    <ligand>
        <name>pyruvate</name>
        <dbReference type="ChEBI" id="CHEBI:15361"/>
    </ligand>
</feature>
<dbReference type="STRING" id="1184151.AW736_12005"/>
<keyword evidence="4" id="KW-0119">Carbohydrate metabolism</keyword>
<evidence type="ECO:0000256" key="5">
    <source>
        <dbReference type="PIRNR" id="PIRNR001365"/>
    </source>
</evidence>
<comment type="caution">
    <text evidence="8">The sequence shown here is derived from an EMBL/GenBank/DDBJ whole genome shotgun (WGS) entry which is preliminary data.</text>
</comment>
<evidence type="ECO:0000256" key="3">
    <source>
        <dbReference type="ARBA" id="ARBA00023239"/>
    </source>
</evidence>
<proteinExistence type="inferred from homology"/>
<feature type="active site" description="Proton donor/acceptor" evidence="6">
    <location>
        <position position="141"/>
    </location>
</feature>
<evidence type="ECO:0000256" key="1">
    <source>
        <dbReference type="ARBA" id="ARBA00004496"/>
    </source>
</evidence>
<keyword evidence="2" id="KW-0963">Cytoplasm</keyword>
<evidence type="ECO:0000256" key="6">
    <source>
        <dbReference type="PIRSR" id="PIRSR001365-1"/>
    </source>
</evidence>
<keyword evidence="9" id="KW-1185">Reference proteome</keyword>
<dbReference type="GO" id="GO:0005737">
    <property type="term" value="C:cytoplasm"/>
    <property type="evidence" value="ECO:0007669"/>
    <property type="project" value="UniProtKB-SubCell"/>
</dbReference>
<evidence type="ECO:0000313" key="9">
    <source>
        <dbReference type="Proteomes" id="UP000078486"/>
    </source>
</evidence>
<dbReference type="SMART" id="SM01130">
    <property type="entry name" value="DHDPS"/>
    <property type="match status" value="1"/>
</dbReference>
<dbReference type="RefSeq" id="WP_068770475.1">
    <property type="nucleotide sequence ID" value="NZ_CP109796.1"/>
</dbReference>
<dbReference type="EMBL" id="LRRQ01000081">
    <property type="protein sequence ID" value="OAM89698.1"/>
    <property type="molecule type" value="Genomic_DNA"/>
</dbReference>
<dbReference type="AlphaFoldDB" id="A0A178IIX3"/>
<reference evidence="8 9" key="1">
    <citation type="submission" date="2016-01" db="EMBL/GenBank/DDBJ databases">
        <title>High potential of lignocellulose degradation of a new Verrucomicrobia species.</title>
        <authorList>
            <person name="Wang Y."/>
            <person name="Shi Y."/>
            <person name="Qiu Z."/>
            <person name="Liu S."/>
            <person name="Yang H."/>
        </authorList>
    </citation>
    <scope>NUCLEOTIDE SEQUENCE [LARGE SCALE GENOMIC DNA]</scope>
    <source>
        <strain evidence="8 9">TSB47</strain>
    </source>
</reference>
<dbReference type="PANTHER" id="PTHR12128">
    <property type="entry name" value="DIHYDRODIPICOLINATE SYNTHASE"/>
    <property type="match status" value="1"/>
</dbReference>
<name>A0A178IIX3_9BACT</name>
<evidence type="ECO:0000256" key="2">
    <source>
        <dbReference type="ARBA" id="ARBA00022490"/>
    </source>
</evidence>
<dbReference type="PRINTS" id="PR00146">
    <property type="entry name" value="DHPICSNTHASE"/>
</dbReference>
<dbReference type="OrthoDB" id="199953at2"/>
<evidence type="ECO:0000256" key="7">
    <source>
        <dbReference type="PIRSR" id="PIRSR001365-2"/>
    </source>
</evidence>
<dbReference type="Gene3D" id="3.20.20.70">
    <property type="entry name" value="Aldolase class I"/>
    <property type="match status" value="1"/>
</dbReference>
<dbReference type="Pfam" id="PF00701">
    <property type="entry name" value="DHDPS"/>
    <property type="match status" value="1"/>
</dbReference>
<protein>
    <submittedName>
        <fullName evidence="8">Dihydrodipicolinate synthetase</fullName>
    </submittedName>
</protein>
<dbReference type="PANTHER" id="PTHR12128:SF21">
    <property type="entry name" value="N-ACETYLNEURAMINATE LYASE"/>
    <property type="match status" value="1"/>
</dbReference>
<dbReference type="PIRSF" id="PIRSF001365">
    <property type="entry name" value="DHDPS"/>
    <property type="match status" value="1"/>
</dbReference>
<sequence length="307" mass="32450">MNNNKFHLTGLVAAPFTPFDANGALNLAMIPRLADHYVATGVSGAFVCGTTGEGSSMSNEERMIAAEAWRKATAGKLNLIVHVGHNSLVDSRALAAHAEKIGAEAVAAIAPCFFRPGSVSGLVDWCAGIASAAPGTSFYYYHMPAMTGVNFAMVDFAPLAVKRIPNFGGIKFTHENIMDFSSALAAGEGGYDVLFGRDEILLSALAMGATGAVGSTYNYAAPIYNRVIKAYKSGDMAAARREQLKSIEFIEVFCNYGGMAANKVIMKLIGLDCGPVRQPLSQITSAQEAAMKADLERIGFFEAVRAA</sequence>
<evidence type="ECO:0000313" key="8">
    <source>
        <dbReference type="EMBL" id="OAM89698.1"/>
    </source>
</evidence>
<keyword evidence="3 5" id="KW-0456">Lyase</keyword>
<dbReference type="InterPro" id="IPR002220">
    <property type="entry name" value="DapA-like"/>
</dbReference>
<dbReference type="InterPro" id="IPR013785">
    <property type="entry name" value="Aldolase_TIM"/>
</dbReference>
<organism evidence="8 9">
    <name type="scientific">Termitidicoccus mucosus</name>
    <dbReference type="NCBI Taxonomy" id="1184151"/>
    <lineage>
        <taxon>Bacteria</taxon>
        <taxon>Pseudomonadati</taxon>
        <taxon>Verrucomicrobiota</taxon>
        <taxon>Opitutia</taxon>
        <taxon>Opitutales</taxon>
        <taxon>Opitutaceae</taxon>
        <taxon>Termitidicoccus</taxon>
    </lineage>
</organism>
<comment type="subcellular location">
    <subcellularLocation>
        <location evidence="1">Cytoplasm</location>
    </subcellularLocation>
</comment>
<evidence type="ECO:0000256" key="4">
    <source>
        <dbReference type="ARBA" id="ARBA00023277"/>
    </source>
</evidence>
<feature type="binding site" evidence="7">
    <location>
        <position position="51"/>
    </location>
    <ligand>
        <name>pyruvate</name>
        <dbReference type="ChEBI" id="CHEBI:15361"/>
    </ligand>
</feature>